<protein>
    <submittedName>
        <fullName evidence="1">Uncharacterized protein</fullName>
    </submittedName>
</protein>
<gene>
    <name evidence="1" type="ORF">LE190_07440</name>
</gene>
<evidence type="ECO:0000313" key="2">
    <source>
        <dbReference type="Proteomes" id="UP001198602"/>
    </source>
</evidence>
<keyword evidence="2" id="KW-1185">Reference proteome</keyword>
<dbReference type="Proteomes" id="UP001198602">
    <property type="component" value="Unassembled WGS sequence"/>
</dbReference>
<proteinExistence type="predicted"/>
<accession>A0ABS7Y9U5</accession>
<evidence type="ECO:0000313" key="1">
    <source>
        <dbReference type="EMBL" id="MCA1855757.1"/>
    </source>
</evidence>
<dbReference type="EMBL" id="JAHYBX010000002">
    <property type="protein sequence ID" value="MCA1855757.1"/>
    <property type="molecule type" value="Genomic_DNA"/>
</dbReference>
<comment type="caution">
    <text evidence="1">The sequence shown here is derived from an EMBL/GenBank/DDBJ whole genome shotgun (WGS) entry which is preliminary data.</text>
</comment>
<reference evidence="1 2" key="1">
    <citation type="submission" date="2021-07" db="EMBL/GenBank/DDBJ databases">
        <title>Characterization of Violacein-producing bacteria and related species.</title>
        <authorList>
            <person name="Wilson H.S."/>
            <person name="De Leon M.E."/>
        </authorList>
    </citation>
    <scope>NUCLEOTIDE SEQUENCE [LARGE SCALE GENOMIC DNA]</scope>
    <source>
        <strain evidence="1 2">HSC-2F05</strain>
    </source>
</reference>
<dbReference type="RefSeq" id="WP_225238135.1">
    <property type="nucleotide sequence ID" value="NZ_JAHYBX010000002.1"/>
</dbReference>
<organism evidence="1 2">
    <name type="scientific">Massilia hydrophila</name>
    <dbReference type="NCBI Taxonomy" id="3044279"/>
    <lineage>
        <taxon>Bacteria</taxon>
        <taxon>Pseudomonadati</taxon>
        <taxon>Pseudomonadota</taxon>
        <taxon>Betaproteobacteria</taxon>
        <taxon>Burkholderiales</taxon>
        <taxon>Oxalobacteraceae</taxon>
        <taxon>Telluria group</taxon>
        <taxon>Massilia</taxon>
    </lineage>
</organism>
<sequence length="116" mass="12966">MTAAPAAFPALVVNASMSRIDRLAGRVARGWTRVIGFVVVVNKFVYKLVVIVNAHHVVDNKTFLHMLNGLRSRQATGQGLCSNWTKREQNSADSLPRLFCTFDPVDIPAVFHSRWM</sequence>
<name>A0ABS7Y9U5_9BURK</name>